<sequence length="493" mass="54660">MNQDEIHVRNVTSLSIKDVLTSQPTAEVSTLKNGLRVAAEDNGSQTATVGVWIETGSRYESDEKNGVSHFLERLLHKGTNKRASTALEDELDAIGAKLRSYTTRDRTAIYVQSASKDVEKVVDILADVLRNSKFDSSAVEAERAKLLADLEESESDLQGVTMDNLHTAAFQGTSLSKSPLGNTTSLKGITAKDVKEWLEDSYRPIRMVVSAVGGGCSGSKIEGLAQKYFGDLSSEYPRKVPEGGGIRFTGCEYRYRNDNIPHMYAAVAVEGVPYAHKDALALHMASEFIGQWDVTHATTRTAPSRWIQKISHEHGLHYLQHFNINYKDTGLWGVYFVSNGDDLVNSQGIIRSIQHEWKHLAGAISEEETQLARNQLRTALYQQLETNTQKAEYYAKELLYIGGVRSLAQLEDQIANIDQHALRKAVFDHVYDRDTANVGVDTEIPATLRAENPEKAGHSMYPSLGSVLNPYPNAIKRFLCAEDTRACSSFEKS</sequence>
<dbReference type="Pfam" id="PF00675">
    <property type="entry name" value="Peptidase_M16"/>
    <property type="match status" value="1"/>
</dbReference>
<dbReference type="FunFam" id="3.30.830.10:FF:000008">
    <property type="entry name" value="Mitochondrial-processing peptidase subunit beta"/>
    <property type="match status" value="1"/>
</dbReference>
<name>A0A0B1TRB7_OESDE</name>
<accession>A0A0B1TRB7</accession>
<dbReference type="PANTHER" id="PTHR11851">
    <property type="entry name" value="METALLOPROTEASE"/>
    <property type="match status" value="1"/>
</dbReference>
<evidence type="ECO:0000256" key="1">
    <source>
        <dbReference type="RuleBase" id="RU004447"/>
    </source>
</evidence>
<dbReference type="GO" id="GO:0004222">
    <property type="term" value="F:metalloendopeptidase activity"/>
    <property type="evidence" value="ECO:0007669"/>
    <property type="project" value="InterPro"/>
</dbReference>
<organism evidence="4 5">
    <name type="scientific">Oesophagostomum dentatum</name>
    <name type="common">Nodular worm</name>
    <dbReference type="NCBI Taxonomy" id="61180"/>
    <lineage>
        <taxon>Eukaryota</taxon>
        <taxon>Metazoa</taxon>
        <taxon>Ecdysozoa</taxon>
        <taxon>Nematoda</taxon>
        <taxon>Chromadorea</taxon>
        <taxon>Rhabditida</taxon>
        <taxon>Rhabditina</taxon>
        <taxon>Rhabditomorpha</taxon>
        <taxon>Strongyloidea</taxon>
        <taxon>Strongylidae</taxon>
        <taxon>Oesophagostomum</taxon>
    </lineage>
</organism>
<dbReference type="InterPro" id="IPR007863">
    <property type="entry name" value="Peptidase_M16_C"/>
</dbReference>
<dbReference type="GO" id="GO:0046872">
    <property type="term" value="F:metal ion binding"/>
    <property type="evidence" value="ECO:0007669"/>
    <property type="project" value="InterPro"/>
</dbReference>
<dbReference type="Gene3D" id="3.30.830.10">
    <property type="entry name" value="Metalloenzyme, LuxS/M16 peptidase-like"/>
    <property type="match status" value="2"/>
</dbReference>
<feature type="domain" description="Peptidase M16 C-terminal" evidence="3">
    <location>
        <begin position="189"/>
        <end position="376"/>
    </location>
</feature>
<protein>
    <submittedName>
        <fullName evidence="4">Peptidase, M16 family</fullName>
    </submittedName>
</protein>
<dbReference type="InterPro" id="IPR001431">
    <property type="entry name" value="Pept_M16_Zn_BS"/>
</dbReference>
<keyword evidence="5" id="KW-1185">Reference proteome</keyword>
<dbReference type="AlphaFoldDB" id="A0A0B1TRB7"/>
<evidence type="ECO:0000259" key="3">
    <source>
        <dbReference type="Pfam" id="PF05193"/>
    </source>
</evidence>
<dbReference type="PANTHER" id="PTHR11851:SF143">
    <property type="entry name" value="CYTOCHROME B-C1 COMPLEX SUBUNIT 1, MITOCHONDRIAL"/>
    <property type="match status" value="1"/>
</dbReference>
<proteinExistence type="inferred from homology"/>
<gene>
    <name evidence="4" type="ORF">OESDEN_01395</name>
</gene>
<dbReference type="EMBL" id="KN549291">
    <property type="protein sequence ID" value="KHJ98621.1"/>
    <property type="molecule type" value="Genomic_DNA"/>
</dbReference>
<evidence type="ECO:0000313" key="4">
    <source>
        <dbReference type="EMBL" id="KHJ98621.1"/>
    </source>
</evidence>
<dbReference type="OrthoDB" id="10251424at2759"/>
<comment type="similarity">
    <text evidence="1">Belongs to the peptidase M16 family.</text>
</comment>
<feature type="domain" description="Peptidase M16 N-terminal" evidence="2">
    <location>
        <begin position="36"/>
        <end position="179"/>
    </location>
</feature>
<dbReference type="Pfam" id="PF05193">
    <property type="entry name" value="Peptidase_M16_C"/>
    <property type="match status" value="1"/>
</dbReference>
<dbReference type="Proteomes" id="UP000053660">
    <property type="component" value="Unassembled WGS sequence"/>
</dbReference>
<dbReference type="PROSITE" id="PS00143">
    <property type="entry name" value="INSULINASE"/>
    <property type="match status" value="1"/>
</dbReference>
<evidence type="ECO:0000313" key="5">
    <source>
        <dbReference type="Proteomes" id="UP000053660"/>
    </source>
</evidence>
<dbReference type="SUPFAM" id="SSF63411">
    <property type="entry name" value="LuxS/MPP-like metallohydrolase"/>
    <property type="match status" value="2"/>
</dbReference>
<dbReference type="InterPro" id="IPR050361">
    <property type="entry name" value="MPP/UQCRC_Complex"/>
</dbReference>
<dbReference type="InterPro" id="IPR011249">
    <property type="entry name" value="Metalloenz_LuxS/M16"/>
</dbReference>
<dbReference type="GO" id="GO:0006508">
    <property type="term" value="P:proteolysis"/>
    <property type="evidence" value="ECO:0007669"/>
    <property type="project" value="InterPro"/>
</dbReference>
<dbReference type="GO" id="GO:0005739">
    <property type="term" value="C:mitochondrion"/>
    <property type="evidence" value="ECO:0007669"/>
    <property type="project" value="TreeGrafter"/>
</dbReference>
<reference evidence="4 5" key="1">
    <citation type="submission" date="2014-03" db="EMBL/GenBank/DDBJ databases">
        <title>Draft genome of the hookworm Oesophagostomum dentatum.</title>
        <authorList>
            <person name="Mitreva M."/>
        </authorList>
    </citation>
    <scope>NUCLEOTIDE SEQUENCE [LARGE SCALE GENOMIC DNA]</scope>
    <source>
        <strain evidence="4 5">OD-Hann</strain>
    </source>
</reference>
<dbReference type="InterPro" id="IPR011765">
    <property type="entry name" value="Pept_M16_N"/>
</dbReference>
<evidence type="ECO:0000259" key="2">
    <source>
        <dbReference type="Pfam" id="PF00675"/>
    </source>
</evidence>